<evidence type="ECO:0000313" key="2">
    <source>
        <dbReference type="Proteomes" id="UP000688947"/>
    </source>
</evidence>
<reference evidence="1" key="1">
    <citation type="submission" date="2021-01" db="EMBL/GenBank/DDBJ databases">
        <title>Phytophthora aleatoria, a newly-described species from Pinus radiata is distinct from Phytophthora cactorum isolates based on comparative genomics.</title>
        <authorList>
            <person name="Mcdougal R."/>
            <person name="Panda P."/>
            <person name="Williams N."/>
            <person name="Studholme D.J."/>
        </authorList>
    </citation>
    <scope>NUCLEOTIDE SEQUENCE</scope>
    <source>
        <strain evidence="1">NZFS 3830</strain>
    </source>
</reference>
<dbReference type="OrthoDB" id="10410302at2759"/>
<dbReference type="AlphaFoldDB" id="A0A8T1UZT8"/>
<gene>
    <name evidence="1" type="ORF">JG687_00000843</name>
</gene>
<organism evidence="1 2">
    <name type="scientific">Phytophthora cactorum</name>
    <dbReference type="NCBI Taxonomy" id="29920"/>
    <lineage>
        <taxon>Eukaryota</taxon>
        <taxon>Sar</taxon>
        <taxon>Stramenopiles</taxon>
        <taxon>Oomycota</taxon>
        <taxon>Peronosporomycetes</taxon>
        <taxon>Peronosporales</taxon>
        <taxon>Peronosporaceae</taxon>
        <taxon>Phytophthora</taxon>
    </lineage>
</organism>
<dbReference type="VEuPathDB" id="FungiDB:PC110_g1807"/>
<name>A0A8T1UZT8_9STRA</name>
<dbReference type="EMBL" id="JAENGZ010000018">
    <property type="protein sequence ID" value="KAG6973518.1"/>
    <property type="molecule type" value="Genomic_DNA"/>
</dbReference>
<protein>
    <submittedName>
        <fullName evidence="1">Uncharacterized protein</fullName>
    </submittedName>
</protein>
<sequence length="152" mass="16978">MLGNFHRDVDAVTAPNCSNQQTGLDRTAQTKVSVPANILAGPSLCGEMTHTHAAQRMPATPRSPPKCTYHFLIYRHQGSRRSIFSRRPMSCLPVPTRTMSLRSRRAEHPSVTLELPQLDRYHDRAERVLTKTIAAYGIWTTTSTLPDGRILG</sequence>
<accession>A0A8T1UZT8</accession>
<evidence type="ECO:0000313" key="1">
    <source>
        <dbReference type="EMBL" id="KAG6973518.1"/>
    </source>
</evidence>
<dbReference type="Proteomes" id="UP000688947">
    <property type="component" value="Unassembled WGS sequence"/>
</dbReference>
<proteinExistence type="predicted"/>
<comment type="caution">
    <text evidence="1">The sequence shown here is derived from an EMBL/GenBank/DDBJ whole genome shotgun (WGS) entry which is preliminary data.</text>
</comment>